<reference evidence="4 5" key="2">
    <citation type="submission" date="2020-02" db="EMBL/GenBank/DDBJ databases">
        <title>Candidatus Galacturonibacter soehngenii shows hetero-acetogenic catabolism of galacturonic acid but lacks a canonical carbon monoxide dehydrogenase/acetyl-CoA synthase complex.</title>
        <authorList>
            <person name="Diender M."/>
            <person name="Stouten G.R."/>
            <person name="Petersen J.F."/>
            <person name="Nielsen P.H."/>
            <person name="Dueholm M.S."/>
            <person name="Pronk J.T."/>
            <person name="Van Loosdrecht M.C.M."/>
        </authorList>
    </citation>
    <scope>NUCLEOTIDE SEQUENCE [LARGE SCALE GENOMIC DNA]</scope>
    <source>
        <strain evidence="4">GalUA</strain>
    </source>
</reference>
<name>A0A7V7QK59_9FIRM</name>
<evidence type="ECO:0000313" key="5">
    <source>
        <dbReference type="Proteomes" id="UP000461768"/>
    </source>
</evidence>
<keyword evidence="2 3" id="KW-0175">Coiled coil</keyword>
<accession>A0A7V7QK59</accession>
<evidence type="ECO:0000256" key="2">
    <source>
        <dbReference type="ARBA" id="ARBA00023054"/>
    </source>
</evidence>
<dbReference type="EMBL" id="WAGX01000005">
    <property type="protein sequence ID" value="KAB1438132.1"/>
    <property type="molecule type" value="Genomic_DNA"/>
</dbReference>
<gene>
    <name evidence="4" type="ORF">F7O84_11265</name>
</gene>
<evidence type="ECO:0000256" key="1">
    <source>
        <dbReference type="ARBA" id="ARBA00004196"/>
    </source>
</evidence>
<comment type="subcellular location">
    <subcellularLocation>
        <location evidence="1">Cell envelope</location>
    </subcellularLocation>
</comment>
<dbReference type="GO" id="GO:0030313">
    <property type="term" value="C:cell envelope"/>
    <property type="evidence" value="ECO:0007669"/>
    <property type="project" value="UniProtKB-SubCell"/>
</dbReference>
<dbReference type="Proteomes" id="UP000461768">
    <property type="component" value="Unassembled WGS sequence"/>
</dbReference>
<dbReference type="RefSeq" id="WP_151145040.1">
    <property type="nucleotide sequence ID" value="NZ_WAGX01000005.1"/>
</dbReference>
<organism evidence="4 5">
    <name type="scientific">Candidatus Galacturonatibacter soehngenii</name>
    <dbReference type="NCBI Taxonomy" id="2307010"/>
    <lineage>
        <taxon>Bacteria</taxon>
        <taxon>Bacillati</taxon>
        <taxon>Bacillota</taxon>
        <taxon>Clostridia</taxon>
        <taxon>Lachnospirales</taxon>
        <taxon>Lachnospiraceae</taxon>
        <taxon>Candidatus Galacturonatibacter</taxon>
    </lineage>
</organism>
<sequence length="563" mass="62695">MKLGKYIMKWKECIKKQWNKTSKEEGDSYRKTMKHILLLFFIAMFGFSFLSRAADSILVAKVSVKKPQSYKLNFKLNGTGTIKEKETTKIKILQGLRVDEVFVLVGTKIKEGDLLFSYDMKELQSLYETKKAAIDKNKIEQDKLSLNDSQSALKSAELAKKYAQQGIEEAEENLEAAKQSIDDEMEEAYQKAKDAYEKLKSERDNDISSAKEVLKKAQKELKDLENKKNSVKVEENLENKNTKDTVDAASIDQQIEAAKQAVEAAQEDLDSRKEKWNESIESAKNLQKEAKESWEAVQNGTYDYTLGLSNANSALTQAQKSMEEAQLAVESAIENKEKEKESTSLTLKSIQLDIDLASKEVEELKSLLDGEGKVYALEEGTLVLMDIEAGAVTTGTEKISCAVNGVVLEASLDKNQKEKLAIGDAVQVRIGDDKESIKAEISSIEMKETNGAFICEMNLPEGDYTIGGEVSFEWSKDSAQYDKCIPIRALREDGMGQTYVLSVSQKEGILGNELSASRLDVTVIDKDTSTAAVEGAITYEDQIIIGSNKEIAQGDRIRVVEDE</sequence>
<evidence type="ECO:0000256" key="3">
    <source>
        <dbReference type="SAM" id="Coils"/>
    </source>
</evidence>
<evidence type="ECO:0000313" key="4">
    <source>
        <dbReference type="EMBL" id="KAB1438132.1"/>
    </source>
</evidence>
<dbReference type="PANTHER" id="PTHR32347">
    <property type="entry name" value="EFFLUX SYSTEM COMPONENT YKNX-RELATED"/>
    <property type="match status" value="1"/>
</dbReference>
<keyword evidence="5" id="KW-1185">Reference proteome</keyword>
<feature type="coiled-coil region" evidence="3">
    <location>
        <begin position="153"/>
        <end position="367"/>
    </location>
</feature>
<dbReference type="InterPro" id="IPR050465">
    <property type="entry name" value="UPF0194_transport"/>
</dbReference>
<dbReference type="OrthoDB" id="2339451at2"/>
<proteinExistence type="predicted"/>
<protein>
    <recommendedName>
        <fullName evidence="6">Biotin/lipoyl-binding protein</fullName>
    </recommendedName>
</protein>
<evidence type="ECO:0008006" key="6">
    <source>
        <dbReference type="Google" id="ProtNLM"/>
    </source>
</evidence>
<reference evidence="4 5" key="1">
    <citation type="submission" date="2019-09" db="EMBL/GenBank/DDBJ databases">
        <authorList>
            <person name="Valk L.C."/>
        </authorList>
    </citation>
    <scope>NUCLEOTIDE SEQUENCE [LARGE SCALE GENOMIC DNA]</scope>
    <source>
        <strain evidence="4">GalUA</strain>
    </source>
</reference>
<comment type="caution">
    <text evidence="4">The sequence shown here is derived from an EMBL/GenBank/DDBJ whole genome shotgun (WGS) entry which is preliminary data.</text>
</comment>
<dbReference type="AlphaFoldDB" id="A0A7V7QK59"/>